<evidence type="ECO:0000313" key="2">
    <source>
        <dbReference type="EMBL" id="PIT93464.1"/>
    </source>
</evidence>
<dbReference type="EMBL" id="PFAS01000074">
    <property type="protein sequence ID" value="PIT93464.1"/>
    <property type="molecule type" value="Genomic_DNA"/>
</dbReference>
<protein>
    <submittedName>
        <fullName evidence="2">Uncharacterized protein</fullName>
    </submittedName>
</protein>
<dbReference type="Proteomes" id="UP000229335">
    <property type="component" value="Unassembled WGS sequence"/>
</dbReference>
<keyword evidence="1" id="KW-0812">Transmembrane</keyword>
<feature type="transmembrane region" description="Helical" evidence="1">
    <location>
        <begin position="12"/>
        <end position="34"/>
    </location>
</feature>
<keyword evidence="1" id="KW-1133">Transmembrane helix</keyword>
<name>A0A2M6WL47_9BACT</name>
<accession>A0A2M6WL47</accession>
<evidence type="ECO:0000313" key="3">
    <source>
        <dbReference type="Proteomes" id="UP000229335"/>
    </source>
</evidence>
<reference evidence="3" key="1">
    <citation type="submission" date="2017-09" db="EMBL/GenBank/DDBJ databases">
        <title>Depth-based differentiation of microbial function through sediment-hosted aquifers and enrichment of novel symbionts in the deep terrestrial subsurface.</title>
        <authorList>
            <person name="Probst A.J."/>
            <person name="Ladd B."/>
            <person name="Jarett J.K."/>
            <person name="Geller-Mcgrath D.E."/>
            <person name="Sieber C.M.K."/>
            <person name="Emerson J.B."/>
            <person name="Anantharaman K."/>
            <person name="Thomas B.C."/>
            <person name="Malmstrom R."/>
            <person name="Stieglmeier M."/>
            <person name="Klingl A."/>
            <person name="Woyke T."/>
            <person name="Ryan C.M."/>
            <person name="Banfield J.F."/>
        </authorList>
    </citation>
    <scope>NUCLEOTIDE SEQUENCE [LARGE SCALE GENOMIC DNA]</scope>
</reference>
<feature type="transmembrane region" description="Helical" evidence="1">
    <location>
        <begin position="113"/>
        <end position="131"/>
    </location>
</feature>
<organism evidence="2 3">
    <name type="scientific">Candidatus Falkowbacteria bacterium CG10_big_fil_rev_8_21_14_0_10_43_11</name>
    <dbReference type="NCBI Taxonomy" id="1974568"/>
    <lineage>
        <taxon>Bacteria</taxon>
        <taxon>Candidatus Falkowiibacteriota</taxon>
    </lineage>
</organism>
<comment type="caution">
    <text evidence="2">The sequence shown here is derived from an EMBL/GenBank/DDBJ whole genome shotgun (WGS) entry which is preliminary data.</text>
</comment>
<sequence length="151" mass="16268">MRGGISHCASAFGGIGILILLLGNIICGIFLFVWPVSAGGQTGEIIDYTLLEKLQKEYGTTTPQNLRLPQISATTTKIENNKRERAGGIKLKAEQPAGFVSKTATSTESKLKIGSTIFALAALAFIFWIYWRHKNNGGGNGNGETLKEDSH</sequence>
<proteinExistence type="predicted"/>
<keyword evidence="1" id="KW-0472">Membrane</keyword>
<evidence type="ECO:0000256" key="1">
    <source>
        <dbReference type="SAM" id="Phobius"/>
    </source>
</evidence>
<gene>
    <name evidence="2" type="ORF">COU00_04090</name>
</gene>
<dbReference type="AlphaFoldDB" id="A0A2M6WL47"/>